<proteinExistence type="predicted"/>
<dbReference type="SUPFAM" id="SSF46894">
    <property type="entry name" value="C-terminal effector domain of the bipartite response regulators"/>
    <property type="match status" value="1"/>
</dbReference>
<dbReference type="Proteomes" id="UP001597215">
    <property type="component" value="Unassembled WGS sequence"/>
</dbReference>
<dbReference type="PANTHER" id="PTHR48111:SF1">
    <property type="entry name" value="TWO-COMPONENT RESPONSE REGULATOR ORR33"/>
    <property type="match status" value="1"/>
</dbReference>
<dbReference type="Pfam" id="PF00486">
    <property type="entry name" value="Trans_reg_C"/>
    <property type="match status" value="1"/>
</dbReference>
<dbReference type="InterPro" id="IPR011006">
    <property type="entry name" value="CheY-like_superfamily"/>
</dbReference>
<sequence length="225" mass="25639">MSHREAVILASRDLSILPQLHARVEDIDIAGCHAELPPLAEGLHYWCFVDWLLPDISGIEMCRRLRETPATRYAHITMVLDEDDSEAKKRALRSGADDYLLGPADAERLATRLQQYRRSQGTVPPATRLKSGELQVDLAAVLVRYRDRRIALAPNEFKLLAHFIENPDRVWSRTSLIEILGKDDASIDERTVDVWIGRLRRALKAQDVPDRLRTVRAMGYVFDGF</sequence>
<feature type="domain" description="OmpR/PhoB-type" evidence="9">
    <location>
        <begin position="126"/>
        <end position="224"/>
    </location>
</feature>
<dbReference type="SUPFAM" id="SSF52172">
    <property type="entry name" value="CheY-like"/>
    <property type="match status" value="1"/>
</dbReference>
<dbReference type="InterPro" id="IPR039420">
    <property type="entry name" value="WalR-like"/>
</dbReference>
<keyword evidence="5" id="KW-0804">Transcription</keyword>
<feature type="DNA-binding region" description="OmpR/PhoB-type" evidence="7">
    <location>
        <begin position="126"/>
        <end position="224"/>
    </location>
</feature>
<dbReference type="InterPro" id="IPR001867">
    <property type="entry name" value="OmpR/PhoB-type_DNA-bd"/>
</dbReference>
<dbReference type="InterPro" id="IPR036388">
    <property type="entry name" value="WH-like_DNA-bd_sf"/>
</dbReference>
<keyword evidence="2" id="KW-0902">Two-component regulatory system</keyword>
<evidence type="ECO:0000256" key="5">
    <source>
        <dbReference type="ARBA" id="ARBA00023163"/>
    </source>
</evidence>
<dbReference type="InterPro" id="IPR016032">
    <property type="entry name" value="Sig_transdc_resp-reg_C-effctor"/>
</dbReference>
<accession>A0ABW4M9M3</accession>
<dbReference type="Pfam" id="PF00072">
    <property type="entry name" value="Response_reg"/>
    <property type="match status" value="1"/>
</dbReference>
<dbReference type="PANTHER" id="PTHR48111">
    <property type="entry name" value="REGULATOR OF RPOS"/>
    <property type="match status" value="1"/>
</dbReference>
<keyword evidence="4 7" id="KW-0238">DNA-binding</keyword>
<evidence type="ECO:0000256" key="3">
    <source>
        <dbReference type="ARBA" id="ARBA00023015"/>
    </source>
</evidence>
<evidence type="ECO:0000313" key="10">
    <source>
        <dbReference type="EMBL" id="MFD1765647.1"/>
    </source>
</evidence>
<evidence type="ECO:0000256" key="2">
    <source>
        <dbReference type="ARBA" id="ARBA00023012"/>
    </source>
</evidence>
<evidence type="ECO:0000259" key="9">
    <source>
        <dbReference type="PROSITE" id="PS51755"/>
    </source>
</evidence>
<evidence type="ECO:0000259" key="8">
    <source>
        <dbReference type="PROSITE" id="PS50110"/>
    </source>
</evidence>
<dbReference type="SMART" id="SM00862">
    <property type="entry name" value="Trans_reg_C"/>
    <property type="match status" value="1"/>
</dbReference>
<dbReference type="InterPro" id="IPR001789">
    <property type="entry name" value="Sig_transdc_resp-reg_receiver"/>
</dbReference>
<dbReference type="RefSeq" id="WP_374610788.1">
    <property type="nucleotide sequence ID" value="NZ_JBHUEL010000002.1"/>
</dbReference>
<keyword evidence="11" id="KW-1185">Reference proteome</keyword>
<evidence type="ECO:0000256" key="6">
    <source>
        <dbReference type="PROSITE-ProRule" id="PRU00169"/>
    </source>
</evidence>
<dbReference type="Gene3D" id="1.10.10.10">
    <property type="entry name" value="Winged helix-like DNA-binding domain superfamily/Winged helix DNA-binding domain"/>
    <property type="match status" value="1"/>
</dbReference>
<protein>
    <submittedName>
        <fullName evidence="10">Response regulator transcription factor</fullName>
    </submittedName>
</protein>
<feature type="domain" description="Response regulatory" evidence="8">
    <location>
        <begin position="1"/>
        <end position="117"/>
    </location>
</feature>
<gene>
    <name evidence="10" type="ORF">ACFSAG_02165</name>
</gene>
<name>A0ABW4M9M3_9SPHN</name>
<evidence type="ECO:0000256" key="1">
    <source>
        <dbReference type="ARBA" id="ARBA00022553"/>
    </source>
</evidence>
<reference evidence="11" key="1">
    <citation type="journal article" date="2019" name="Int. J. Syst. Evol. Microbiol.">
        <title>The Global Catalogue of Microorganisms (GCM) 10K type strain sequencing project: providing services to taxonomists for standard genome sequencing and annotation.</title>
        <authorList>
            <consortium name="The Broad Institute Genomics Platform"/>
            <consortium name="The Broad Institute Genome Sequencing Center for Infectious Disease"/>
            <person name="Wu L."/>
            <person name="Ma J."/>
        </authorList>
    </citation>
    <scope>NUCLEOTIDE SEQUENCE [LARGE SCALE GENOMIC DNA]</scope>
    <source>
        <strain evidence="11">CGMCC 1.12449</strain>
    </source>
</reference>
<organism evidence="10 11">
    <name type="scientific">Sphingorhabdus buctiana</name>
    <dbReference type="NCBI Taxonomy" id="1508805"/>
    <lineage>
        <taxon>Bacteria</taxon>
        <taxon>Pseudomonadati</taxon>
        <taxon>Pseudomonadota</taxon>
        <taxon>Alphaproteobacteria</taxon>
        <taxon>Sphingomonadales</taxon>
        <taxon>Sphingomonadaceae</taxon>
        <taxon>Sphingorhabdus</taxon>
    </lineage>
</organism>
<evidence type="ECO:0000256" key="7">
    <source>
        <dbReference type="PROSITE-ProRule" id="PRU01091"/>
    </source>
</evidence>
<keyword evidence="3" id="KW-0805">Transcription regulation</keyword>
<evidence type="ECO:0000256" key="4">
    <source>
        <dbReference type="ARBA" id="ARBA00023125"/>
    </source>
</evidence>
<dbReference type="PROSITE" id="PS51755">
    <property type="entry name" value="OMPR_PHOB"/>
    <property type="match status" value="1"/>
</dbReference>
<dbReference type="PROSITE" id="PS50110">
    <property type="entry name" value="RESPONSE_REGULATORY"/>
    <property type="match status" value="1"/>
</dbReference>
<feature type="modified residue" description="4-aspartylphosphate" evidence="6">
    <location>
        <position position="50"/>
    </location>
</feature>
<dbReference type="Gene3D" id="3.40.50.2300">
    <property type="match status" value="1"/>
</dbReference>
<dbReference type="EMBL" id="JBHUEL010000002">
    <property type="protein sequence ID" value="MFD1765647.1"/>
    <property type="molecule type" value="Genomic_DNA"/>
</dbReference>
<comment type="caution">
    <text evidence="10">The sequence shown here is derived from an EMBL/GenBank/DDBJ whole genome shotgun (WGS) entry which is preliminary data.</text>
</comment>
<dbReference type="CDD" id="cd00383">
    <property type="entry name" value="trans_reg_C"/>
    <property type="match status" value="1"/>
</dbReference>
<keyword evidence="1 6" id="KW-0597">Phosphoprotein</keyword>
<evidence type="ECO:0000313" key="11">
    <source>
        <dbReference type="Proteomes" id="UP001597215"/>
    </source>
</evidence>